<name>A0A2R4W0R3_THEAF</name>
<dbReference type="Pfam" id="PF11127">
    <property type="entry name" value="YgaP-like_TM"/>
    <property type="match status" value="1"/>
</dbReference>
<dbReference type="RefSeq" id="WP_108309202.1">
    <property type="nucleotide sequence ID" value="NZ_CP020921.1"/>
</dbReference>
<keyword evidence="1" id="KW-0812">Transmembrane</keyword>
<gene>
    <name evidence="3" type="ORF">TDSAC_1046</name>
</gene>
<keyword evidence="1" id="KW-0472">Membrane</keyword>
<dbReference type="Proteomes" id="UP000244792">
    <property type="component" value="Chromosome"/>
</dbReference>
<evidence type="ECO:0000259" key="2">
    <source>
        <dbReference type="Pfam" id="PF11127"/>
    </source>
</evidence>
<evidence type="ECO:0000313" key="4">
    <source>
        <dbReference type="Proteomes" id="UP000244792"/>
    </source>
</evidence>
<evidence type="ECO:0000256" key="1">
    <source>
        <dbReference type="SAM" id="Phobius"/>
    </source>
</evidence>
<keyword evidence="1" id="KW-1133">Transmembrane helix</keyword>
<dbReference type="Gene3D" id="6.10.140.1340">
    <property type="match status" value="1"/>
</dbReference>
<evidence type="ECO:0000313" key="3">
    <source>
        <dbReference type="EMBL" id="AWB10399.1"/>
    </source>
</evidence>
<feature type="domain" description="Inner membrane protein YgaP-like transmembrane" evidence="2">
    <location>
        <begin position="1"/>
        <end position="62"/>
    </location>
</feature>
<dbReference type="AlphaFoldDB" id="A0A2R4W0R3"/>
<protein>
    <recommendedName>
        <fullName evidence="2">Inner membrane protein YgaP-like transmembrane domain-containing protein</fullName>
    </recommendedName>
</protein>
<dbReference type="EMBL" id="CP020921">
    <property type="protein sequence ID" value="AWB10399.1"/>
    <property type="molecule type" value="Genomic_DNA"/>
</dbReference>
<organism evidence="3 4">
    <name type="scientific">Thermodesulfobium acidiphilum</name>
    <dbReference type="NCBI Taxonomy" id="1794699"/>
    <lineage>
        <taxon>Bacteria</taxon>
        <taxon>Pseudomonadati</taxon>
        <taxon>Thermodesulfobiota</taxon>
        <taxon>Thermodesulfobiia</taxon>
        <taxon>Thermodesulfobiales</taxon>
        <taxon>Thermodesulfobiaceae</taxon>
        <taxon>Thermodesulfobium</taxon>
    </lineage>
</organism>
<dbReference type="InterPro" id="IPR021309">
    <property type="entry name" value="YgaP-like_TM"/>
</dbReference>
<feature type="transmembrane region" description="Helical" evidence="1">
    <location>
        <begin position="12"/>
        <end position="29"/>
    </location>
</feature>
<proteinExistence type="predicted"/>
<reference evidence="3 4" key="1">
    <citation type="submission" date="2017-04" db="EMBL/GenBank/DDBJ databases">
        <title>Genomic insights into metabolism of Thermodesulfobium acidiphilum.</title>
        <authorList>
            <person name="Toshchakov S.V."/>
            <person name="Frolov E.N."/>
            <person name="Kublanov I.V."/>
            <person name="Samarov N.I."/>
            <person name="Novikov A."/>
            <person name="Lebedinsky A.V."/>
            <person name="Bonch-Osmolovskaya E.A."/>
            <person name="Chernyh N.A."/>
        </authorList>
    </citation>
    <scope>NUCLEOTIDE SEQUENCE [LARGE SCALE GENOMIC DNA]</scope>
    <source>
        <strain evidence="3 4">3127-1</strain>
    </source>
</reference>
<dbReference type="OrthoDB" id="5405951at2"/>
<accession>A0A2R4W0R3</accession>
<keyword evidence="4" id="KW-1185">Reference proteome</keyword>
<feature type="transmembrane region" description="Helical" evidence="1">
    <location>
        <begin position="35"/>
        <end position="58"/>
    </location>
</feature>
<dbReference type="KEGG" id="taci:TDSAC_1046"/>
<sequence>MKQNEGTIDRIIRFILGLVLIYLGFLMQFNTVGIISTIIGIVLLFTAVTGYCALYSILKISTK</sequence>